<sequence>MATEPNMSIVVFNMLPTSVQSRIPDLQSLRRSKNFSILSSRLRSSRRQNDVDQVVVEQTEGSVVELEACPPTPSSDAGNPLEIGRPKYPGSGRSLTNANSGVKWRYAEQGTFLQHSASRETEDLAFARKSYIDSVAYMLKGLPDDMDNYETSVIRRALPRSCAQVDANGQIEAATGRPGWLPSDRAKTFLRSAVQGSVAIAVLLLYFLLSFLAVIIRAGADFERQYNVSQHIVSSGLMFATAVGKRSGALGERICAMSDGKVGKAVSELAVWTLEGVTGGIHDGIGQGLLLIEQRQK</sequence>
<evidence type="ECO:0000313" key="1">
    <source>
        <dbReference type="EMBL" id="KAI4870027.1"/>
    </source>
</evidence>
<dbReference type="EMBL" id="MU393426">
    <property type="protein sequence ID" value="KAI4870027.1"/>
    <property type="molecule type" value="Genomic_DNA"/>
</dbReference>
<proteinExistence type="predicted"/>
<protein>
    <submittedName>
        <fullName evidence="1">Uncharacterized protein</fullName>
    </submittedName>
</protein>
<accession>A0ACB9ZES8</accession>
<gene>
    <name evidence="1" type="ORF">F4820DRAFT_404858</name>
</gene>
<dbReference type="Proteomes" id="UP001497700">
    <property type="component" value="Unassembled WGS sequence"/>
</dbReference>
<name>A0ACB9ZES8_9PEZI</name>
<comment type="caution">
    <text evidence="1">The sequence shown here is derived from an EMBL/GenBank/DDBJ whole genome shotgun (WGS) entry which is preliminary data.</text>
</comment>
<evidence type="ECO:0000313" key="2">
    <source>
        <dbReference type="Proteomes" id="UP001497700"/>
    </source>
</evidence>
<organism evidence="1 2">
    <name type="scientific">Hypoxylon rubiginosum</name>
    <dbReference type="NCBI Taxonomy" id="110542"/>
    <lineage>
        <taxon>Eukaryota</taxon>
        <taxon>Fungi</taxon>
        <taxon>Dikarya</taxon>
        <taxon>Ascomycota</taxon>
        <taxon>Pezizomycotina</taxon>
        <taxon>Sordariomycetes</taxon>
        <taxon>Xylariomycetidae</taxon>
        <taxon>Xylariales</taxon>
        <taxon>Hypoxylaceae</taxon>
        <taxon>Hypoxylon</taxon>
    </lineage>
</organism>
<reference evidence="1 2" key="1">
    <citation type="journal article" date="2022" name="New Phytol.">
        <title>Ecological generalism drives hyperdiversity of secondary metabolite gene clusters in xylarialean endophytes.</title>
        <authorList>
            <person name="Franco M.E.E."/>
            <person name="Wisecaver J.H."/>
            <person name="Arnold A.E."/>
            <person name="Ju Y.M."/>
            <person name="Slot J.C."/>
            <person name="Ahrendt S."/>
            <person name="Moore L.P."/>
            <person name="Eastman K.E."/>
            <person name="Scott K."/>
            <person name="Konkel Z."/>
            <person name="Mondo S.J."/>
            <person name="Kuo A."/>
            <person name="Hayes R.D."/>
            <person name="Haridas S."/>
            <person name="Andreopoulos B."/>
            <person name="Riley R."/>
            <person name="LaButti K."/>
            <person name="Pangilinan J."/>
            <person name="Lipzen A."/>
            <person name="Amirebrahimi M."/>
            <person name="Yan J."/>
            <person name="Adam C."/>
            <person name="Keymanesh K."/>
            <person name="Ng V."/>
            <person name="Louie K."/>
            <person name="Northen T."/>
            <person name="Drula E."/>
            <person name="Henrissat B."/>
            <person name="Hsieh H.M."/>
            <person name="Youens-Clark K."/>
            <person name="Lutzoni F."/>
            <person name="Miadlikowska J."/>
            <person name="Eastwood D.C."/>
            <person name="Hamelin R.C."/>
            <person name="Grigoriev I.V."/>
            <person name="U'Ren J.M."/>
        </authorList>
    </citation>
    <scope>NUCLEOTIDE SEQUENCE [LARGE SCALE GENOMIC DNA]</scope>
    <source>
        <strain evidence="1 2">CBS 119005</strain>
    </source>
</reference>
<keyword evidence="2" id="KW-1185">Reference proteome</keyword>